<dbReference type="EMBL" id="JBHRZV010000004">
    <property type="protein sequence ID" value="MFC3927231.1"/>
    <property type="molecule type" value="Genomic_DNA"/>
</dbReference>
<proteinExistence type="predicted"/>
<name>A0ABV8CTQ5_9STRE</name>
<gene>
    <name evidence="1" type="ORF">ACFORF_01095</name>
</gene>
<dbReference type="Gene3D" id="3.40.190.10">
    <property type="entry name" value="Periplasmic binding protein-like II"/>
    <property type="match status" value="1"/>
</dbReference>
<accession>A0ABV8CTQ5</accession>
<evidence type="ECO:0000313" key="1">
    <source>
        <dbReference type="EMBL" id="MFC3927231.1"/>
    </source>
</evidence>
<dbReference type="Proteomes" id="UP001595807">
    <property type="component" value="Unassembled WGS sequence"/>
</dbReference>
<dbReference type="PANTHER" id="PTHR43649:SF12">
    <property type="entry name" value="DIACETYLCHITOBIOSE BINDING PROTEIN DASA"/>
    <property type="match status" value="1"/>
</dbReference>
<dbReference type="InterPro" id="IPR050490">
    <property type="entry name" value="Bact_solute-bd_prot1"/>
</dbReference>
<dbReference type="PANTHER" id="PTHR43649">
    <property type="entry name" value="ARABINOSE-BINDING PROTEIN-RELATED"/>
    <property type="match status" value="1"/>
</dbReference>
<sequence length="432" mass="48290">MLKLFKNHMAPVGLVLIIVALLGSAYFADTREHVVLELGLYADSSWDVPQGQQYQWIDRVIADFENQHPGVEVVYESGILKKDYSNWLANKIVSGKAPDAFMILEKDFNVLASTDALVNLNNRVASDLDTSLFFPVALEAGRFGSQQFGLPVESNPVMICVNTDLLAKEGISVPQSGWTLQEFYKICQQVTKDTDGNGVLDQFGFTDYTWQQALLAYGQPLFDRSGQSVFLNTDQSKEALDFMTKLQELNGNYKVTTEDFDAGKVAFFPMTLAQYRTYRPYPYHISKYSSFAWTCIKMPAQTSNINATPVETSLVGISSKTSHRQLAWELMMLLSSNTKSQQTLVQQSQGISVLQSVMASDETAQILNTDNVVSEALTTATIQSMMADAVAEPRFKNYQALLKKADYLISQSLEQGTIETDLIRIQKELEQE</sequence>
<dbReference type="RefSeq" id="WP_380424510.1">
    <property type="nucleotide sequence ID" value="NZ_JBHRZV010000004.1"/>
</dbReference>
<evidence type="ECO:0000313" key="2">
    <source>
        <dbReference type="Proteomes" id="UP001595807"/>
    </source>
</evidence>
<comment type="caution">
    <text evidence="1">The sequence shown here is derived from an EMBL/GenBank/DDBJ whole genome shotgun (WGS) entry which is preliminary data.</text>
</comment>
<organism evidence="1 2">
    <name type="scientific">Streptococcus caprae</name>
    <dbReference type="NCBI Taxonomy" id="1640501"/>
    <lineage>
        <taxon>Bacteria</taxon>
        <taxon>Bacillati</taxon>
        <taxon>Bacillota</taxon>
        <taxon>Bacilli</taxon>
        <taxon>Lactobacillales</taxon>
        <taxon>Streptococcaceae</taxon>
        <taxon>Streptococcus</taxon>
    </lineage>
</organism>
<keyword evidence="2" id="KW-1185">Reference proteome</keyword>
<reference evidence="2" key="1">
    <citation type="journal article" date="2019" name="Int. J. Syst. Evol. Microbiol.">
        <title>The Global Catalogue of Microorganisms (GCM) 10K type strain sequencing project: providing services to taxonomists for standard genome sequencing and annotation.</title>
        <authorList>
            <consortium name="The Broad Institute Genomics Platform"/>
            <consortium name="The Broad Institute Genome Sequencing Center for Infectious Disease"/>
            <person name="Wu L."/>
            <person name="Ma J."/>
        </authorList>
    </citation>
    <scope>NUCLEOTIDE SEQUENCE [LARGE SCALE GENOMIC DNA]</scope>
    <source>
        <strain evidence="2">CCUG 67170</strain>
    </source>
</reference>
<dbReference type="Pfam" id="PF01547">
    <property type="entry name" value="SBP_bac_1"/>
    <property type="match status" value="1"/>
</dbReference>
<dbReference type="SUPFAM" id="SSF53850">
    <property type="entry name" value="Periplasmic binding protein-like II"/>
    <property type="match status" value="1"/>
</dbReference>
<dbReference type="InterPro" id="IPR006059">
    <property type="entry name" value="SBP"/>
</dbReference>
<protein>
    <submittedName>
        <fullName evidence="1">ABC transporter substrate-binding protein</fullName>
    </submittedName>
</protein>